<evidence type="ECO:0000256" key="5">
    <source>
        <dbReference type="ARBA" id="ARBA00022490"/>
    </source>
</evidence>
<dbReference type="InterPro" id="IPR008162">
    <property type="entry name" value="Pyrophosphatase"/>
</dbReference>
<dbReference type="Gene3D" id="3.90.80.10">
    <property type="entry name" value="Inorganic pyrophosphatase"/>
    <property type="match status" value="1"/>
</dbReference>
<dbReference type="Pfam" id="PF00719">
    <property type="entry name" value="Pyrophosphatase"/>
    <property type="match status" value="1"/>
</dbReference>
<organism evidence="12">
    <name type="scientific">Petromyzon marinus</name>
    <name type="common">Sea lamprey</name>
    <dbReference type="NCBI Taxonomy" id="7757"/>
    <lineage>
        <taxon>Eukaryota</taxon>
        <taxon>Metazoa</taxon>
        <taxon>Chordata</taxon>
        <taxon>Craniata</taxon>
        <taxon>Vertebrata</taxon>
        <taxon>Cyclostomata</taxon>
        <taxon>Hyperoartia</taxon>
        <taxon>Petromyzontiformes</taxon>
        <taxon>Petromyzontidae</taxon>
        <taxon>Petromyzon</taxon>
    </lineage>
</organism>
<dbReference type="PROSITE" id="PS00387">
    <property type="entry name" value="PPASE"/>
    <property type="match status" value="1"/>
</dbReference>
<comment type="subcellular location">
    <subcellularLocation>
        <location evidence="2">Cytoplasm</location>
    </subcellularLocation>
</comment>
<keyword evidence="6" id="KW-0479">Metal-binding</keyword>
<comment type="cofactor">
    <cofactor evidence="1">
        <name>Mg(2+)</name>
        <dbReference type="ChEBI" id="CHEBI:18420"/>
    </cofactor>
</comment>
<name>S4RET9_PETMA</name>
<reference evidence="12" key="1">
    <citation type="submission" date="2025-08" db="UniProtKB">
        <authorList>
            <consortium name="Ensembl"/>
        </authorList>
    </citation>
    <scope>IDENTIFICATION</scope>
</reference>
<dbReference type="PANTHER" id="PTHR10286">
    <property type="entry name" value="INORGANIC PYROPHOSPHATASE"/>
    <property type="match status" value="1"/>
</dbReference>
<dbReference type="EC" id="3.6.1.1" evidence="4"/>
<dbReference type="GO" id="GO:0000287">
    <property type="term" value="F:magnesium ion binding"/>
    <property type="evidence" value="ECO:0007669"/>
    <property type="project" value="InterPro"/>
</dbReference>
<evidence type="ECO:0000313" key="12">
    <source>
        <dbReference type="Ensembl" id="ENSPMAP00000003721.1"/>
    </source>
</evidence>
<proteinExistence type="inferred from homology"/>
<accession>S4RET9</accession>
<evidence type="ECO:0000256" key="2">
    <source>
        <dbReference type="ARBA" id="ARBA00004496"/>
    </source>
</evidence>
<keyword evidence="5" id="KW-0963">Cytoplasm</keyword>
<dbReference type="GO" id="GO:0006796">
    <property type="term" value="P:phosphate-containing compound metabolic process"/>
    <property type="evidence" value="ECO:0007669"/>
    <property type="project" value="InterPro"/>
</dbReference>
<evidence type="ECO:0000256" key="6">
    <source>
        <dbReference type="ARBA" id="ARBA00022723"/>
    </source>
</evidence>
<dbReference type="AlphaFoldDB" id="S4RET9"/>
<evidence type="ECO:0000256" key="1">
    <source>
        <dbReference type="ARBA" id="ARBA00001946"/>
    </source>
</evidence>
<dbReference type="CDD" id="cd00412">
    <property type="entry name" value="pyrophosphatase"/>
    <property type="match status" value="1"/>
</dbReference>
<dbReference type="FunFam" id="3.90.80.10:FF:000004">
    <property type="entry name" value="Inorganic pyrophosphatase"/>
    <property type="match status" value="1"/>
</dbReference>
<dbReference type="Ensembl" id="ENSPMAT00000003737.1">
    <property type="protein sequence ID" value="ENSPMAP00000003721.1"/>
    <property type="gene ID" value="ENSPMAG00000003391.1"/>
</dbReference>
<dbReference type="STRING" id="7757.ENSPMAP00000003721"/>
<dbReference type="InterPro" id="IPR036649">
    <property type="entry name" value="Pyrophosphatase_sf"/>
</dbReference>
<evidence type="ECO:0000256" key="8">
    <source>
        <dbReference type="ARBA" id="ARBA00022842"/>
    </source>
</evidence>
<protein>
    <recommendedName>
        <fullName evidence="10">Inorganic pyrophosphatase</fullName>
        <ecNumber evidence="4">3.6.1.1</ecNumber>
    </recommendedName>
    <alternativeName>
        <fullName evidence="9">Pyrophosphate phospho-hydrolase</fullName>
    </alternativeName>
</protein>
<dbReference type="HOGENOM" id="CLU_040684_0_2_1"/>
<dbReference type="GO" id="GO:0005737">
    <property type="term" value="C:cytoplasm"/>
    <property type="evidence" value="ECO:0007669"/>
    <property type="project" value="UniProtKB-SubCell"/>
</dbReference>
<dbReference type="OMA" id="CASQYNA"/>
<evidence type="ECO:0000256" key="3">
    <source>
        <dbReference type="ARBA" id="ARBA00006220"/>
    </source>
</evidence>
<sequence length="251" mass="28540">MKRGPHRGLAPLAASRAYGTEERGEPNSPEYRLFYRNAQGQLISPFHDIPLYADPKQKLYNMVVEIPRWSNAKMEIATKLPLNPIKQDVKKGKLRFTANVFPYKGYIWNYGAIPQTWEDPSHKDADTGCCGDNDPVDVCDIGLRVCNRGEVVSVKALGVLALIDEGETDWKVIVINADDPEFNNINSLADVERLRPGYLDATRNWFRVYKIPEGKPENCFAFDGKFKDKEFAEEVLQSTHRYWRSLITGAT</sequence>
<dbReference type="SUPFAM" id="SSF50324">
    <property type="entry name" value="Inorganic pyrophosphatase"/>
    <property type="match status" value="1"/>
</dbReference>
<evidence type="ECO:0000256" key="11">
    <source>
        <dbReference type="SAM" id="MobiDB-lite"/>
    </source>
</evidence>
<evidence type="ECO:0000256" key="10">
    <source>
        <dbReference type="ARBA" id="ARBA00040300"/>
    </source>
</evidence>
<reference evidence="12" key="2">
    <citation type="submission" date="2025-09" db="UniProtKB">
        <authorList>
            <consortium name="Ensembl"/>
        </authorList>
    </citation>
    <scope>IDENTIFICATION</scope>
</reference>
<feature type="region of interest" description="Disordered" evidence="11">
    <location>
        <begin position="1"/>
        <end position="26"/>
    </location>
</feature>
<keyword evidence="8" id="KW-0460">Magnesium</keyword>
<dbReference type="GO" id="GO:0004427">
    <property type="term" value="F:inorganic diphosphate phosphatase activity"/>
    <property type="evidence" value="ECO:0007669"/>
    <property type="project" value="UniProtKB-EC"/>
</dbReference>
<evidence type="ECO:0000256" key="4">
    <source>
        <dbReference type="ARBA" id="ARBA00012146"/>
    </source>
</evidence>
<evidence type="ECO:0000256" key="9">
    <source>
        <dbReference type="ARBA" id="ARBA00032535"/>
    </source>
</evidence>
<dbReference type="GeneTree" id="ENSGT00390000017004"/>
<comment type="similarity">
    <text evidence="3">Belongs to the PPase family.</text>
</comment>
<evidence type="ECO:0000256" key="7">
    <source>
        <dbReference type="ARBA" id="ARBA00022801"/>
    </source>
</evidence>
<keyword evidence="7" id="KW-0378">Hydrolase</keyword>